<sequence>MAQGQTSLQGSGRVNGRSAVPRRPRVAAPASDSTLAPWQRRDQCARRPVARCPAAVSSWRSLAPGEEACRAESAAGPSGADAFAAPEGSKFDRILRFVEQHDLAGTCSSSVAGLEANSAAPQWHNSYDEEAEEGDEALPAAGPAAAAYEAAQLALAAASLSGADVYAVAPACSVAFLYPSDARAAAAARPAVPGAVGTMAYFMSKPIDQSYDEEAEGCYEAASAEAAALRTSQLASFMERRAESRAASRARRAALRSSPGDLEAMAAWVDDAAAAKAAEAAKRAAARIPASRYPNLQAFLAARAGALDAVEAVIDTLQRERGLQARSNQAWQYTWDEEVHGALSSM</sequence>
<dbReference type="KEGG" id="mng:MNEG_2531"/>
<reference evidence="2 3" key="1">
    <citation type="journal article" date="2013" name="BMC Genomics">
        <title>Reconstruction of the lipid metabolism for the microalga Monoraphidium neglectum from its genome sequence reveals characteristics suitable for biofuel production.</title>
        <authorList>
            <person name="Bogen C."/>
            <person name="Al-Dilaimi A."/>
            <person name="Albersmeier A."/>
            <person name="Wichmann J."/>
            <person name="Grundmann M."/>
            <person name="Rupp O."/>
            <person name="Lauersen K.J."/>
            <person name="Blifernez-Klassen O."/>
            <person name="Kalinowski J."/>
            <person name="Goesmann A."/>
            <person name="Mussgnug J.H."/>
            <person name="Kruse O."/>
        </authorList>
    </citation>
    <scope>NUCLEOTIDE SEQUENCE [LARGE SCALE GENOMIC DNA]</scope>
    <source>
        <strain evidence="2 3">SAG 48.87</strain>
    </source>
</reference>
<organism evidence="2 3">
    <name type="scientific">Monoraphidium neglectum</name>
    <dbReference type="NCBI Taxonomy" id="145388"/>
    <lineage>
        <taxon>Eukaryota</taxon>
        <taxon>Viridiplantae</taxon>
        <taxon>Chlorophyta</taxon>
        <taxon>core chlorophytes</taxon>
        <taxon>Chlorophyceae</taxon>
        <taxon>CS clade</taxon>
        <taxon>Sphaeropleales</taxon>
        <taxon>Selenastraceae</taxon>
        <taxon>Monoraphidium</taxon>
    </lineage>
</organism>
<dbReference type="RefSeq" id="XP_013904452.1">
    <property type="nucleotide sequence ID" value="XM_014048998.1"/>
</dbReference>
<accession>A0A0D2K4P0</accession>
<keyword evidence="3" id="KW-1185">Reference proteome</keyword>
<dbReference type="OrthoDB" id="10678283at2759"/>
<dbReference type="AlphaFoldDB" id="A0A0D2K4P0"/>
<evidence type="ECO:0000313" key="2">
    <source>
        <dbReference type="EMBL" id="KIZ05433.1"/>
    </source>
</evidence>
<dbReference type="EMBL" id="KK100507">
    <property type="protein sequence ID" value="KIZ05433.1"/>
    <property type="molecule type" value="Genomic_DNA"/>
</dbReference>
<proteinExistence type="predicted"/>
<evidence type="ECO:0000256" key="1">
    <source>
        <dbReference type="SAM" id="MobiDB-lite"/>
    </source>
</evidence>
<name>A0A0D2K4P0_9CHLO</name>
<dbReference type="Proteomes" id="UP000054498">
    <property type="component" value="Unassembled WGS sequence"/>
</dbReference>
<dbReference type="GeneID" id="25735409"/>
<feature type="compositionally biased region" description="Polar residues" evidence="1">
    <location>
        <begin position="1"/>
        <end position="12"/>
    </location>
</feature>
<feature type="region of interest" description="Disordered" evidence="1">
    <location>
        <begin position="1"/>
        <end position="42"/>
    </location>
</feature>
<protein>
    <submittedName>
        <fullName evidence="2">Uncharacterized protein</fullName>
    </submittedName>
</protein>
<evidence type="ECO:0000313" key="3">
    <source>
        <dbReference type="Proteomes" id="UP000054498"/>
    </source>
</evidence>
<gene>
    <name evidence="2" type="ORF">MNEG_2531</name>
</gene>